<dbReference type="AlphaFoldDB" id="A0A223S6B9"/>
<accession>A0A223S6B9</accession>
<keyword evidence="1" id="KW-0812">Transmembrane</keyword>
<reference evidence="2 3" key="1">
    <citation type="submission" date="2017-08" db="EMBL/GenBank/DDBJ databases">
        <title>The complete genome sequence of Nocardiopsis gilva YIM 90087.</title>
        <authorList>
            <person name="Yin M."/>
            <person name="Tang S."/>
        </authorList>
    </citation>
    <scope>NUCLEOTIDE SEQUENCE [LARGE SCALE GENOMIC DNA]</scope>
    <source>
        <strain evidence="2 3">YIM 90087</strain>
    </source>
</reference>
<organism evidence="2 3">
    <name type="scientific">Nocardiopsis gilva YIM 90087</name>
    <dbReference type="NCBI Taxonomy" id="1235441"/>
    <lineage>
        <taxon>Bacteria</taxon>
        <taxon>Bacillati</taxon>
        <taxon>Actinomycetota</taxon>
        <taxon>Actinomycetes</taxon>
        <taxon>Streptosporangiales</taxon>
        <taxon>Nocardiopsidaceae</taxon>
        <taxon>Nocardiopsis</taxon>
    </lineage>
</organism>
<protein>
    <submittedName>
        <fullName evidence="2">Uncharacterized protein</fullName>
    </submittedName>
</protein>
<keyword evidence="3" id="KW-1185">Reference proteome</keyword>
<name>A0A223S6B9_9ACTN</name>
<dbReference type="KEGG" id="ngv:CDO52_12910"/>
<evidence type="ECO:0000313" key="3">
    <source>
        <dbReference type="Proteomes" id="UP000215005"/>
    </source>
</evidence>
<keyword evidence="1" id="KW-1133">Transmembrane helix</keyword>
<proteinExistence type="predicted"/>
<evidence type="ECO:0000256" key="1">
    <source>
        <dbReference type="SAM" id="Phobius"/>
    </source>
</evidence>
<gene>
    <name evidence="2" type="ORF">CDO52_12910</name>
</gene>
<keyword evidence="1" id="KW-0472">Membrane</keyword>
<feature type="transmembrane region" description="Helical" evidence="1">
    <location>
        <begin position="41"/>
        <end position="61"/>
    </location>
</feature>
<dbReference type="EMBL" id="CP022753">
    <property type="protein sequence ID" value="ASU83569.1"/>
    <property type="molecule type" value="Genomic_DNA"/>
</dbReference>
<sequence>MLMLVGAAIVVGGFVLGLVPTSCGAAFDSSGCPAAADGAPLAVALLAVGGVLLAGGFWASAKPPHERRDQ</sequence>
<evidence type="ECO:0000313" key="2">
    <source>
        <dbReference type="EMBL" id="ASU83569.1"/>
    </source>
</evidence>
<dbReference type="Proteomes" id="UP000215005">
    <property type="component" value="Chromosome"/>
</dbReference>